<dbReference type="InterPro" id="IPR009061">
    <property type="entry name" value="DNA-bd_dom_put_sf"/>
</dbReference>
<dbReference type="Proteomes" id="UP000181917">
    <property type="component" value="Unassembled WGS sequence"/>
</dbReference>
<dbReference type="Gene3D" id="1.10.10.10">
    <property type="entry name" value="Winged helix-like DNA-binding domain superfamily/Winged helix DNA-binding domain"/>
    <property type="match status" value="1"/>
</dbReference>
<dbReference type="Pfam" id="PF12728">
    <property type="entry name" value="HTH_17"/>
    <property type="match status" value="1"/>
</dbReference>
<reference evidence="2 3" key="1">
    <citation type="submission" date="2016-10" db="EMBL/GenBank/DDBJ databases">
        <authorList>
            <person name="de Groot N.N."/>
        </authorList>
    </citation>
    <scope>NUCLEOTIDE SEQUENCE [LARGE SCALE GENOMIC DNA]</scope>
    <source>
        <strain evidence="2 3">DSM 20117</strain>
    </source>
</reference>
<sequence>MHEPVSIQTGVKHTQITVIDGKLTTADLAAYLKVSESTLRAWRGSNEGPRPIYVGRGIRYSLDEVDAWIERNSRKERRRVA</sequence>
<accession>A0A1H1FSM5</accession>
<dbReference type="InterPro" id="IPR036388">
    <property type="entry name" value="WH-like_DNA-bd_sf"/>
</dbReference>
<evidence type="ECO:0000259" key="1">
    <source>
        <dbReference type="Pfam" id="PF12728"/>
    </source>
</evidence>
<dbReference type="AlphaFoldDB" id="A0A1H1FSM5"/>
<proteinExistence type="predicted"/>
<organism evidence="2 3">
    <name type="scientific">Crystallibacter crystallopoietes</name>
    <dbReference type="NCBI Taxonomy" id="37928"/>
    <lineage>
        <taxon>Bacteria</taxon>
        <taxon>Bacillati</taxon>
        <taxon>Actinomycetota</taxon>
        <taxon>Actinomycetes</taxon>
        <taxon>Micrococcales</taxon>
        <taxon>Micrococcaceae</taxon>
        <taxon>Crystallibacter</taxon>
    </lineage>
</organism>
<dbReference type="InterPro" id="IPR041657">
    <property type="entry name" value="HTH_17"/>
</dbReference>
<keyword evidence="3" id="KW-1185">Reference proteome</keyword>
<feature type="domain" description="Helix-turn-helix" evidence="1">
    <location>
        <begin position="23"/>
        <end position="73"/>
    </location>
</feature>
<evidence type="ECO:0000313" key="3">
    <source>
        <dbReference type="Proteomes" id="UP000181917"/>
    </source>
</evidence>
<name>A0A1H1FSM5_9MICC</name>
<evidence type="ECO:0000313" key="2">
    <source>
        <dbReference type="EMBL" id="SDR03914.1"/>
    </source>
</evidence>
<protein>
    <submittedName>
        <fullName evidence="2">DNA binding domain-containing protein, excisionase family</fullName>
    </submittedName>
</protein>
<gene>
    <name evidence="2" type="ORF">SAMN04489742_3627</name>
</gene>
<dbReference type="SUPFAM" id="SSF46955">
    <property type="entry name" value="Putative DNA-binding domain"/>
    <property type="match status" value="1"/>
</dbReference>
<dbReference type="EMBL" id="FNKH01000002">
    <property type="protein sequence ID" value="SDR03914.1"/>
    <property type="molecule type" value="Genomic_DNA"/>
</dbReference>